<accession>A0A0E9XUX4</accession>
<proteinExistence type="predicted"/>
<feature type="signal peptide" evidence="1">
    <location>
        <begin position="1"/>
        <end position="22"/>
    </location>
</feature>
<keyword evidence="1" id="KW-0732">Signal</keyword>
<protein>
    <submittedName>
        <fullName evidence="2">Uncharacterized protein</fullName>
    </submittedName>
</protein>
<feature type="chain" id="PRO_5002435377" evidence="1">
    <location>
        <begin position="23"/>
        <end position="58"/>
    </location>
</feature>
<reference evidence="2" key="1">
    <citation type="submission" date="2014-11" db="EMBL/GenBank/DDBJ databases">
        <authorList>
            <person name="Amaro Gonzalez C."/>
        </authorList>
    </citation>
    <scope>NUCLEOTIDE SEQUENCE</scope>
</reference>
<reference evidence="2" key="2">
    <citation type="journal article" date="2015" name="Fish Shellfish Immunol.">
        <title>Early steps in the European eel (Anguilla anguilla)-Vibrio vulnificus interaction in the gills: Role of the RtxA13 toxin.</title>
        <authorList>
            <person name="Callol A."/>
            <person name="Pajuelo D."/>
            <person name="Ebbesson L."/>
            <person name="Teles M."/>
            <person name="MacKenzie S."/>
            <person name="Amaro C."/>
        </authorList>
    </citation>
    <scope>NUCLEOTIDE SEQUENCE</scope>
</reference>
<evidence type="ECO:0000256" key="1">
    <source>
        <dbReference type="SAM" id="SignalP"/>
    </source>
</evidence>
<name>A0A0E9XUX4_ANGAN</name>
<dbReference type="AlphaFoldDB" id="A0A0E9XUX4"/>
<evidence type="ECO:0000313" key="2">
    <source>
        <dbReference type="EMBL" id="JAI06523.1"/>
    </source>
</evidence>
<dbReference type="EMBL" id="GBXM01002055">
    <property type="protein sequence ID" value="JAI06523.1"/>
    <property type="molecule type" value="Transcribed_RNA"/>
</dbReference>
<sequence>MSTLLQLCVFGLFSCEWSHSVALNEICSLNHYAGAAEGCCAGHRVSFNGINQSHSCEK</sequence>
<organism evidence="2">
    <name type="scientific">Anguilla anguilla</name>
    <name type="common">European freshwater eel</name>
    <name type="synonym">Muraena anguilla</name>
    <dbReference type="NCBI Taxonomy" id="7936"/>
    <lineage>
        <taxon>Eukaryota</taxon>
        <taxon>Metazoa</taxon>
        <taxon>Chordata</taxon>
        <taxon>Craniata</taxon>
        <taxon>Vertebrata</taxon>
        <taxon>Euteleostomi</taxon>
        <taxon>Actinopterygii</taxon>
        <taxon>Neopterygii</taxon>
        <taxon>Teleostei</taxon>
        <taxon>Anguilliformes</taxon>
        <taxon>Anguillidae</taxon>
        <taxon>Anguilla</taxon>
    </lineage>
</organism>